<feature type="transmembrane region" description="Helical" evidence="3">
    <location>
        <begin position="7"/>
        <end position="26"/>
    </location>
</feature>
<protein>
    <recommendedName>
        <fullName evidence="4">Serpin domain-containing protein</fullName>
    </recommendedName>
</protein>
<comment type="caution">
    <text evidence="5">The sequence shown here is derived from an EMBL/GenBank/DDBJ whole genome shotgun (WGS) entry which is preliminary data.</text>
</comment>
<evidence type="ECO:0000259" key="4">
    <source>
        <dbReference type="SMART" id="SM00093"/>
    </source>
</evidence>
<reference evidence="5 6" key="1">
    <citation type="submission" date="2022-12" db="EMBL/GenBank/DDBJ databases">
        <title>Chromosome-level genome of Tegillarca granosa.</title>
        <authorList>
            <person name="Kim J."/>
        </authorList>
    </citation>
    <scope>NUCLEOTIDE SEQUENCE [LARGE SCALE GENOMIC DNA]</scope>
    <source>
        <strain evidence="5">Teg-2019</strain>
        <tissue evidence="5">Adductor muscle</tissue>
    </source>
</reference>
<dbReference type="SMART" id="SM00093">
    <property type="entry name" value="SERPIN"/>
    <property type="match status" value="1"/>
</dbReference>
<evidence type="ECO:0000313" key="6">
    <source>
        <dbReference type="Proteomes" id="UP001217089"/>
    </source>
</evidence>
<dbReference type="CDD" id="cd19590">
    <property type="entry name" value="serpin_thermopin-like"/>
    <property type="match status" value="1"/>
</dbReference>
<gene>
    <name evidence="5" type="ORF">KUTeg_011549</name>
</gene>
<dbReference type="Gene3D" id="3.30.497.10">
    <property type="entry name" value="Antithrombin, subunit I, domain 2"/>
    <property type="match status" value="1"/>
</dbReference>
<dbReference type="InterPro" id="IPR023796">
    <property type="entry name" value="Serpin_dom"/>
</dbReference>
<comment type="similarity">
    <text evidence="1 2">Belongs to the serpin family.</text>
</comment>
<dbReference type="SUPFAM" id="SSF56574">
    <property type="entry name" value="Serpins"/>
    <property type="match status" value="1"/>
</dbReference>
<dbReference type="InterPro" id="IPR036186">
    <property type="entry name" value="Serpin_sf"/>
</dbReference>
<dbReference type="EMBL" id="JARBDR010000640">
    <property type="protein sequence ID" value="KAJ8309684.1"/>
    <property type="molecule type" value="Genomic_DNA"/>
</dbReference>
<name>A0ABQ9EWX0_TEGGR</name>
<organism evidence="5 6">
    <name type="scientific">Tegillarca granosa</name>
    <name type="common">Malaysian cockle</name>
    <name type="synonym">Anadara granosa</name>
    <dbReference type="NCBI Taxonomy" id="220873"/>
    <lineage>
        <taxon>Eukaryota</taxon>
        <taxon>Metazoa</taxon>
        <taxon>Spiralia</taxon>
        <taxon>Lophotrochozoa</taxon>
        <taxon>Mollusca</taxon>
        <taxon>Bivalvia</taxon>
        <taxon>Autobranchia</taxon>
        <taxon>Pteriomorphia</taxon>
        <taxon>Arcoida</taxon>
        <taxon>Arcoidea</taxon>
        <taxon>Arcidae</taxon>
        <taxon>Tegillarca</taxon>
    </lineage>
</organism>
<keyword evidence="3" id="KW-0812">Transmembrane</keyword>
<evidence type="ECO:0000256" key="1">
    <source>
        <dbReference type="ARBA" id="ARBA00009500"/>
    </source>
</evidence>
<evidence type="ECO:0000313" key="5">
    <source>
        <dbReference type="EMBL" id="KAJ8309684.1"/>
    </source>
</evidence>
<keyword evidence="3" id="KW-1133">Transmembrane helix</keyword>
<dbReference type="InterPro" id="IPR042178">
    <property type="entry name" value="Serpin_sf_1"/>
</dbReference>
<dbReference type="InterPro" id="IPR000215">
    <property type="entry name" value="Serpin_fam"/>
</dbReference>
<evidence type="ECO:0000256" key="3">
    <source>
        <dbReference type="SAM" id="Phobius"/>
    </source>
</evidence>
<accession>A0ABQ9EWX0</accession>
<dbReference type="PANTHER" id="PTHR11461">
    <property type="entry name" value="SERINE PROTEASE INHIBITOR, SERPIN"/>
    <property type="match status" value="1"/>
</dbReference>
<keyword evidence="6" id="KW-1185">Reference proteome</keyword>
<keyword evidence="3" id="KW-0472">Membrane</keyword>
<proteinExistence type="inferred from homology"/>
<dbReference type="PANTHER" id="PTHR11461:SF211">
    <property type="entry name" value="GH10112P-RELATED"/>
    <property type="match status" value="1"/>
</dbReference>
<feature type="domain" description="Serpin" evidence="4">
    <location>
        <begin position="54"/>
        <end position="386"/>
    </location>
</feature>
<dbReference type="Pfam" id="PF00079">
    <property type="entry name" value="Serpin"/>
    <property type="match status" value="1"/>
</dbReference>
<dbReference type="Proteomes" id="UP001217089">
    <property type="component" value="Unassembled WGS sequence"/>
</dbReference>
<evidence type="ECO:0000256" key="2">
    <source>
        <dbReference type="RuleBase" id="RU000411"/>
    </source>
</evidence>
<dbReference type="Gene3D" id="2.30.39.10">
    <property type="entry name" value="Alpha-1-antitrypsin, domain 1"/>
    <property type="match status" value="1"/>
</dbReference>
<dbReference type="InterPro" id="IPR042185">
    <property type="entry name" value="Serpin_sf_2"/>
</dbReference>
<sequence length="389" mass="44078">MRGLDNFLNWFSTYYIRIFLIGWLSLSEVMASNKIFEDKSMSLKFSSSNIQFSLAMYKHLAALKKNENIFYSPFSISASLSMALLGAKTSTLKQMMTALALEDMGQNVHEAYEVYLKEIMAGNENFTLKAANRIYPHVKANLVRDYLNLCTKHYHADITPLDYSNSPGPARETINKWVSDQTADKIQDLIPDGVLNDLTIAVLVNAIYFKGNWASQFKQSLTRQMPFHTPSGEKIQVQMMYQNEKFNYMHGEEMKISALEMPYKGDYLSMLFVLPDTVEGLSALEEKLTPNLLDQISSSMKPRKTEVYIPRFKMEAEFELSSILSKMGMPEAFSDVADFSGMDESKQTYISQVFHKGFVEVNEEGAEAAAATGTVMMYKVFANNHGIQS</sequence>